<evidence type="ECO:0000256" key="2">
    <source>
        <dbReference type="ARBA" id="ARBA00023043"/>
    </source>
</evidence>
<protein>
    <submittedName>
        <fullName evidence="3">Uncharacterized protein</fullName>
    </submittedName>
</protein>
<dbReference type="SUPFAM" id="SSF48403">
    <property type="entry name" value="Ankyrin repeat"/>
    <property type="match status" value="1"/>
</dbReference>
<keyword evidence="1" id="KW-0677">Repeat</keyword>
<evidence type="ECO:0000256" key="1">
    <source>
        <dbReference type="ARBA" id="ARBA00022737"/>
    </source>
</evidence>
<dbReference type="InterPro" id="IPR002110">
    <property type="entry name" value="Ankyrin_rpt"/>
</dbReference>
<keyword evidence="2" id="KW-0040">ANK repeat</keyword>
<accession>A0A3G4ZX40</accession>
<evidence type="ECO:0000313" key="3">
    <source>
        <dbReference type="EMBL" id="AYV79467.1"/>
    </source>
</evidence>
<dbReference type="PANTHER" id="PTHR24198:SF65">
    <property type="entry name" value="RECEPTOR-INTERACTING SERINE_THREONINE-PROTEIN KINASE 4"/>
    <property type="match status" value="1"/>
</dbReference>
<reference evidence="3" key="1">
    <citation type="submission" date="2018-10" db="EMBL/GenBank/DDBJ databases">
        <title>Hidden diversity of soil giant viruses.</title>
        <authorList>
            <person name="Schulz F."/>
            <person name="Alteio L."/>
            <person name="Goudeau D."/>
            <person name="Ryan E.M."/>
            <person name="Malmstrom R.R."/>
            <person name="Blanchard J."/>
            <person name="Woyke T."/>
        </authorList>
    </citation>
    <scope>NUCLEOTIDE SEQUENCE</scope>
    <source>
        <strain evidence="3">FNV1</strain>
    </source>
</reference>
<dbReference type="Pfam" id="PF12796">
    <property type="entry name" value="Ank_2"/>
    <property type="match status" value="1"/>
</dbReference>
<dbReference type="Gene3D" id="1.25.40.20">
    <property type="entry name" value="Ankyrin repeat-containing domain"/>
    <property type="match status" value="1"/>
</dbReference>
<sequence length="231" mass="26312">MTNELANQHYYQFCNLANSNHDDSVCVKYVKKYSDFYDIVDHNDLTPLMWTCICRLKNTAFELINRGADINIVSIHGSALMQACTTVNEFIALELINRGADINEMDKNNNTILITACNYKLSNVVIELIKRNVNLELKNNDGKTALYYALQNGPESSAITLIDAGAIFHDYINDKWCPREGHFNENVTKHVRNKYKTEIMNTINTPGNPMNECFGSLDIPGLFHIMMEYLA</sequence>
<dbReference type="InterPro" id="IPR036770">
    <property type="entry name" value="Ankyrin_rpt-contain_sf"/>
</dbReference>
<dbReference type="EMBL" id="MK072147">
    <property type="protein sequence ID" value="AYV79467.1"/>
    <property type="molecule type" value="Genomic_DNA"/>
</dbReference>
<name>A0A3G4ZX40_9VIRU</name>
<organism evidence="3">
    <name type="scientific">Faunusvirus sp</name>
    <dbReference type="NCBI Taxonomy" id="2487766"/>
    <lineage>
        <taxon>Viruses</taxon>
        <taxon>Varidnaviria</taxon>
        <taxon>Bamfordvirae</taxon>
        <taxon>Nucleocytoviricota</taxon>
        <taxon>Megaviricetes</taxon>
        <taxon>Imitervirales</taxon>
        <taxon>Mimiviridae</taxon>
    </lineage>
</organism>
<proteinExistence type="predicted"/>
<dbReference type="SMART" id="SM00248">
    <property type="entry name" value="ANK"/>
    <property type="match status" value="4"/>
</dbReference>
<gene>
    <name evidence="3" type="ORF">Faunusvirus16_1</name>
</gene>
<dbReference type="PANTHER" id="PTHR24198">
    <property type="entry name" value="ANKYRIN REPEAT AND PROTEIN KINASE DOMAIN-CONTAINING PROTEIN"/>
    <property type="match status" value="1"/>
</dbReference>